<feature type="transmembrane region" description="Helical" evidence="3">
    <location>
        <begin position="406"/>
        <end position="429"/>
    </location>
</feature>
<dbReference type="PANTHER" id="PTHR45918">
    <property type="entry name" value="ALPHA-1,3/1,6-MANNOSYLTRANSFERASE ALG2"/>
    <property type="match status" value="1"/>
</dbReference>
<dbReference type="Pfam" id="PF00258">
    <property type="entry name" value="Flavodoxin_1"/>
    <property type="match status" value="1"/>
</dbReference>
<dbReference type="EC" id="2.4.1.132" evidence="3"/>
<dbReference type="SUPFAM" id="SSF52218">
    <property type="entry name" value="Flavoproteins"/>
    <property type="match status" value="1"/>
</dbReference>
<comment type="pathway">
    <text evidence="3">Protein modification; protein glycosylation.</text>
</comment>
<evidence type="ECO:0000256" key="4">
    <source>
        <dbReference type="SAM" id="MobiDB-lite"/>
    </source>
</evidence>
<keyword evidence="2 3" id="KW-0808">Transferase</keyword>
<dbReference type="InterPro" id="IPR029039">
    <property type="entry name" value="Flavoprotein-like_sf"/>
</dbReference>
<dbReference type="EMBL" id="JRES01000030">
    <property type="protein sequence ID" value="KNC34807.1"/>
    <property type="molecule type" value="Genomic_DNA"/>
</dbReference>
<dbReference type="SUPFAM" id="SSF53756">
    <property type="entry name" value="UDP-Glycosyltransferase/glycogen phosphorylase"/>
    <property type="match status" value="1"/>
</dbReference>
<organism evidence="6 7">
    <name type="scientific">Lucilia cuprina</name>
    <name type="common">Green bottle fly</name>
    <name type="synonym">Australian sheep blowfly</name>
    <dbReference type="NCBI Taxonomy" id="7375"/>
    <lineage>
        <taxon>Eukaryota</taxon>
        <taxon>Metazoa</taxon>
        <taxon>Ecdysozoa</taxon>
        <taxon>Arthropoda</taxon>
        <taxon>Hexapoda</taxon>
        <taxon>Insecta</taxon>
        <taxon>Pterygota</taxon>
        <taxon>Neoptera</taxon>
        <taxon>Endopterygota</taxon>
        <taxon>Diptera</taxon>
        <taxon>Brachycera</taxon>
        <taxon>Muscomorpha</taxon>
        <taxon>Oestroidea</taxon>
        <taxon>Calliphoridae</taxon>
        <taxon>Luciliinae</taxon>
        <taxon>Lucilia</taxon>
    </lineage>
</organism>
<comment type="similarity">
    <text evidence="3">Belongs to the glycosyltransferase group 1 family.</text>
</comment>
<dbReference type="InterPro" id="IPR001094">
    <property type="entry name" value="Flavdoxin-like"/>
</dbReference>
<dbReference type="PROSITE" id="PS50902">
    <property type="entry name" value="FLAVODOXIN_LIKE"/>
    <property type="match status" value="1"/>
</dbReference>
<dbReference type="Gene3D" id="3.40.50.360">
    <property type="match status" value="1"/>
</dbReference>
<dbReference type="AlphaFoldDB" id="A0A0L0CRD3"/>
<dbReference type="UniPathway" id="UPA00378"/>
<feature type="non-terminal residue" evidence="6">
    <location>
        <position position="1"/>
    </location>
</feature>
<comment type="subcellular location">
    <subcellularLocation>
        <location evidence="3">Endoplasmic reticulum membrane</location>
        <topology evidence="3">Single-pass membrane protein</topology>
    </subcellularLocation>
</comment>
<reference evidence="6 7" key="1">
    <citation type="journal article" date="2015" name="Nat. Commun.">
        <title>Lucilia cuprina genome unlocks parasitic fly biology to underpin future interventions.</title>
        <authorList>
            <person name="Anstead C.A."/>
            <person name="Korhonen P.K."/>
            <person name="Young N.D."/>
            <person name="Hall R.S."/>
            <person name="Jex A.R."/>
            <person name="Murali S.C."/>
            <person name="Hughes D.S."/>
            <person name="Lee S.F."/>
            <person name="Perry T."/>
            <person name="Stroehlein A.J."/>
            <person name="Ansell B.R."/>
            <person name="Breugelmans B."/>
            <person name="Hofmann A."/>
            <person name="Qu J."/>
            <person name="Dugan S."/>
            <person name="Lee S.L."/>
            <person name="Chao H."/>
            <person name="Dinh H."/>
            <person name="Han Y."/>
            <person name="Doddapaneni H.V."/>
            <person name="Worley K.C."/>
            <person name="Muzny D.M."/>
            <person name="Ioannidis P."/>
            <person name="Waterhouse R.M."/>
            <person name="Zdobnov E.M."/>
            <person name="James P.J."/>
            <person name="Bagnall N.H."/>
            <person name="Kotze A.C."/>
            <person name="Gibbs R.A."/>
            <person name="Richards S."/>
            <person name="Batterham P."/>
            <person name="Gasser R.B."/>
        </authorList>
    </citation>
    <scope>NUCLEOTIDE SEQUENCE [LARGE SCALE GENOMIC DNA]</scope>
    <source>
        <strain evidence="6 7">LS</strain>
        <tissue evidence="6">Full body</tissue>
    </source>
</reference>
<name>A0A0L0CRD3_LUCCU</name>
<dbReference type="STRING" id="7375.A0A0L0CRD3"/>
<proteinExistence type="inferred from homology"/>
<dbReference type="InterPro" id="IPR027054">
    <property type="entry name" value="ALG2"/>
</dbReference>
<dbReference type="GO" id="GO:0005789">
    <property type="term" value="C:endoplasmic reticulum membrane"/>
    <property type="evidence" value="ECO:0007669"/>
    <property type="project" value="UniProtKB-SubCell"/>
</dbReference>
<dbReference type="Pfam" id="PF00534">
    <property type="entry name" value="Glycos_transf_1"/>
    <property type="match status" value="1"/>
</dbReference>
<evidence type="ECO:0000256" key="3">
    <source>
        <dbReference type="RuleBase" id="RU367136"/>
    </source>
</evidence>
<dbReference type="GO" id="GO:0009055">
    <property type="term" value="F:electron transfer activity"/>
    <property type="evidence" value="ECO:0007669"/>
    <property type="project" value="InterPro"/>
</dbReference>
<dbReference type="GO" id="GO:0004378">
    <property type="term" value="F:GDP-Man:Man(1)GlcNAc(2)-PP-Dol alpha-1,3-mannosyltransferase activity"/>
    <property type="evidence" value="ECO:0007669"/>
    <property type="project" value="UniProtKB-UniRule"/>
</dbReference>
<gene>
    <name evidence="6" type="ORF">FF38_13529</name>
</gene>
<dbReference type="Gene3D" id="3.40.50.2000">
    <property type="entry name" value="Glycogen Phosphorylase B"/>
    <property type="match status" value="1"/>
</dbReference>
<dbReference type="OrthoDB" id="448893at2759"/>
<keyword evidence="1 3" id="KW-0328">Glycosyltransferase</keyword>
<keyword evidence="3" id="KW-0812">Transmembrane</keyword>
<dbReference type="InterPro" id="IPR001226">
    <property type="entry name" value="Flavodoxin_CS"/>
</dbReference>
<dbReference type="EC" id="2.4.1.257" evidence="3"/>
<accession>A0A0L0CRD3</accession>
<comment type="function">
    <text evidence="3">Mannosylates Man(2)GlcNAc(2)-dolichol diphosphate and Man(1)GlcNAc(2)-dolichol diphosphate to form Man(3)GlcNAc(2)-dolichol diphosphate.</text>
</comment>
<comment type="catalytic activity">
    <reaction evidence="3">
        <text>an alpha-D-Man-(1-&gt;3)-beta-D-Man-(1-&gt;4)-beta-D-GlcNAc-(1-&gt;4)-alpha-D-GlcNAc-diphospho-di-trans,poly-cis-dolichol + GDP-alpha-D-mannose = an alpha-D-Man-(1-&gt;3)-[alpha-D-Man-(1-&gt;6)]-beta-D-Man-(1-&gt;4)-beta-D-GlcNAc-(1-&gt;4)-alpha-D-GlcNAc-diphospho-di-trans,poly-cis-dolichol + GDP + H(+)</text>
        <dbReference type="Rhea" id="RHEA:29519"/>
        <dbReference type="Rhea" id="RHEA-COMP:19513"/>
        <dbReference type="Rhea" id="RHEA-COMP:19515"/>
        <dbReference type="ChEBI" id="CHEBI:15378"/>
        <dbReference type="ChEBI" id="CHEBI:57527"/>
        <dbReference type="ChEBI" id="CHEBI:58189"/>
        <dbReference type="ChEBI" id="CHEBI:132510"/>
        <dbReference type="ChEBI" id="CHEBI:132511"/>
        <dbReference type="EC" id="2.4.1.257"/>
    </reaction>
    <physiologicalReaction direction="left-to-right" evidence="3">
        <dbReference type="Rhea" id="RHEA:29520"/>
    </physiologicalReaction>
</comment>
<feature type="region of interest" description="Disordered" evidence="4">
    <location>
        <begin position="1"/>
        <end position="39"/>
    </location>
</feature>
<dbReference type="Proteomes" id="UP000037069">
    <property type="component" value="Unassembled WGS sequence"/>
</dbReference>
<feature type="domain" description="Flavodoxin-like" evidence="5">
    <location>
        <begin position="57"/>
        <end position="213"/>
    </location>
</feature>
<evidence type="ECO:0000313" key="6">
    <source>
        <dbReference type="EMBL" id="KNC34807.1"/>
    </source>
</evidence>
<comment type="caution">
    <text evidence="6">The sequence shown here is derived from an EMBL/GenBank/DDBJ whole genome shotgun (WGS) entry which is preliminary data.</text>
</comment>
<evidence type="ECO:0000259" key="5">
    <source>
        <dbReference type="PROSITE" id="PS50902"/>
    </source>
</evidence>
<keyword evidence="3" id="KW-1133">Transmembrane helix</keyword>
<dbReference type="PROSITE" id="PS00201">
    <property type="entry name" value="FLAVODOXIN"/>
    <property type="match status" value="1"/>
</dbReference>
<evidence type="ECO:0000313" key="7">
    <source>
        <dbReference type="Proteomes" id="UP000037069"/>
    </source>
</evidence>
<dbReference type="PANTHER" id="PTHR45918:SF1">
    <property type="entry name" value="ALPHA-1,3_1,6-MANNOSYLTRANSFERASE ALG2"/>
    <property type="match status" value="1"/>
</dbReference>
<keyword evidence="3" id="KW-0472">Membrane</keyword>
<dbReference type="GO" id="GO:0102704">
    <property type="term" value="F:GDP-Man:Man(2)GlcNAc(2)-PP-Dol alpha-1,6-mannosyltransferase activity"/>
    <property type="evidence" value="ECO:0007669"/>
    <property type="project" value="UniProtKB-UniRule"/>
</dbReference>
<dbReference type="InterPro" id="IPR008254">
    <property type="entry name" value="Flavodoxin/NO_synth"/>
</dbReference>
<keyword evidence="7" id="KW-1185">Reference proteome</keyword>
<sequence length="438" mass="49370">RKQAQKTELVDDKPAQSPTPASGSKSTKKPRKVVKGNKANSKTVKLTAQPVSKDKKLIVFYSTLVGSTEKHANKVKDYLAPIMKLPIEVLDLNYIDDLDKFFVNLNDDLTGSTFIFVVPSYEIESPLDAVIEMLSNLVSDSTIVLPLRKIAGFSVFGTGDSESWGENNKFCYQAKQMDRLLAQLGGRRISPLGLGCVKTTLNAKLDEYLQLIKAEFESPSEDIEFDLEDFDVESSSELEDMCKKFRLPSKTLFSTDKWDKVDFEATRVLFLPSVDSQLKNYLLKNAALLAYTPTNEHFGIVPLEGMLYETPVLATNTGGCLETIVDNETGWLRSADITEWYEVLMKVLKMSKQELHEMGVKGRSRVCSNFNMDNLKSDLSRLSLKTIETERKAKDEAVRLTSIQRVWWMIMFSFILLLIAGLTACYIVVQLFEVTKKL</sequence>
<dbReference type="PRINTS" id="PR00369">
    <property type="entry name" value="FLAVODOXIN"/>
</dbReference>
<evidence type="ECO:0000256" key="2">
    <source>
        <dbReference type="ARBA" id="ARBA00022679"/>
    </source>
</evidence>
<dbReference type="InterPro" id="IPR001296">
    <property type="entry name" value="Glyco_trans_1"/>
</dbReference>
<comment type="catalytic activity">
    <reaction evidence="3">
        <text>a beta-D-Man-(1-&gt;4)-beta-D-GlcNAc-(1-&gt;4)-alpha-D-GlcNAc-diphospho-di-trans,poly-cis-dolichol + GDP-alpha-D-mannose = an alpha-D-Man-(1-&gt;3)-beta-D-Man-(1-&gt;4)-beta-D-GlcNAc-(1-&gt;4)-alpha-D-GlcNAc-diphospho-di-trans,poly-cis-dolichol + GDP + H(+)</text>
        <dbReference type="Rhea" id="RHEA:29515"/>
        <dbReference type="Rhea" id="RHEA-COMP:19511"/>
        <dbReference type="Rhea" id="RHEA-COMP:19513"/>
        <dbReference type="ChEBI" id="CHEBI:15378"/>
        <dbReference type="ChEBI" id="CHEBI:57527"/>
        <dbReference type="ChEBI" id="CHEBI:58189"/>
        <dbReference type="ChEBI" id="CHEBI:58472"/>
        <dbReference type="ChEBI" id="CHEBI:132510"/>
        <dbReference type="EC" id="2.4.1.132"/>
    </reaction>
    <physiologicalReaction direction="left-to-right" evidence="3">
        <dbReference type="Rhea" id="RHEA:29516"/>
    </physiologicalReaction>
</comment>
<protein>
    <recommendedName>
        <fullName evidence="3">Alpha-1,3/1,6-mannosyltransferase ALG2</fullName>
        <ecNumber evidence="3">2.4.1.132</ecNumber>
        <ecNumber evidence="3">2.4.1.257</ecNumber>
    </recommendedName>
    <alternativeName>
        <fullName evidence="3">GDP-Man:Man(1)GlcNAc(2)-PP-Dol alpha-1,3-mannosyltransferase</fullName>
    </alternativeName>
</protein>
<feature type="compositionally biased region" description="Polar residues" evidence="4">
    <location>
        <begin position="16"/>
        <end position="25"/>
    </location>
</feature>
<feature type="compositionally biased region" description="Basic residues" evidence="4">
    <location>
        <begin position="26"/>
        <end position="35"/>
    </location>
</feature>
<evidence type="ECO:0000256" key="1">
    <source>
        <dbReference type="ARBA" id="ARBA00022676"/>
    </source>
</evidence>
<dbReference type="GO" id="GO:0010181">
    <property type="term" value="F:FMN binding"/>
    <property type="evidence" value="ECO:0007669"/>
    <property type="project" value="InterPro"/>
</dbReference>